<feature type="active site" description="Proton acceptor" evidence="16">
    <location>
        <position position="103"/>
    </location>
</feature>
<organism evidence="17 18">
    <name type="scientific">Maribrevibacterium harenarium</name>
    <dbReference type="NCBI Taxonomy" id="2589817"/>
    <lineage>
        <taxon>Bacteria</taxon>
        <taxon>Pseudomonadati</taxon>
        <taxon>Pseudomonadota</taxon>
        <taxon>Gammaproteobacteria</taxon>
        <taxon>Oceanospirillales</taxon>
        <taxon>Oceanospirillaceae</taxon>
        <taxon>Maribrevibacterium</taxon>
    </lineage>
</organism>
<dbReference type="PANTHER" id="PTHR34265:SF1">
    <property type="entry name" value="TYPE III PANTOTHENATE KINASE"/>
    <property type="match status" value="1"/>
</dbReference>
<dbReference type="GO" id="GO:0046872">
    <property type="term" value="F:metal ion binding"/>
    <property type="evidence" value="ECO:0007669"/>
    <property type="project" value="UniProtKB-KW"/>
</dbReference>
<dbReference type="GO" id="GO:0015937">
    <property type="term" value="P:coenzyme A biosynthetic process"/>
    <property type="evidence" value="ECO:0007669"/>
    <property type="project" value="UniProtKB-UniRule"/>
</dbReference>
<evidence type="ECO:0000256" key="13">
    <source>
        <dbReference type="ARBA" id="ARBA00022993"/>
    </source>
</evidence>
<dbReference type="GO" id="GO:0005524">
    <property type="term" value="F:ATP binding"/>
    <property type="evidence" value="ECO:0007669"/>
    <property type="project" value="UniProtKB-UniRule"/>
</dbReference>
<evidence type="ECO:0000256" key="6">
    <source>
        <dbReference type="ARBA" id="ARBA00012102"/>
    </source>
</evidence>
<evidence type="ECO:0000256" key="12">
    <source>
        <dbReference type="ARBA" id="ARBA00022958"/>
    </source>
</evidence>
<keyword evidence="7 16" id="KW-0963">Cytoplasm</keyword>
<gene>
    <name evidence="16" type="primary">coaX</name>
    <name evidence="17" type="ORF">FJM67_11180</name>
</gene>
<dbReference type="SUPFAM" id="SSF53067">
    <property type="entry name" value="Actin-like ATPase domain"/>
    <property type="match status" value="2"/>
</dbReference>
<comment type="function">
    <text evidence="16">Catalyzes the phosphorylation of pantothenate (Pan), the first step in CoA biosynthesis.</text>
</comment>
<evidence type="ECO:0000256" key="2">
    <source>
        <dbReference type="ARBA" id="ARBA00001958"/>
    </source>
</evidence>
<feature type="binding site" evidence="16">
    <location>
        <position position="94"/>
    </location>
    <ligand>
        <name>substrate</name>
    </ligand>
</feature>
<evidence type="ECO:0000313" key="17">
    <source>
        <dbReference type="EMBL" id="TPE50029.1"/>
    </source>
</evidence>
<keyword evidence="10 16" id="KW-0418">Kinase</keyword>
<keyword evidence="18" id="KW-1185">Reference proteome</keyword>
<accession>A0A501WKJ7</accession>
<dbReference type="GO" id="GO:0005737">
    <property type="term" value="C:cytoplasm"/>
    <property type="evidence" value="ECO:0007669"/>
    <property type="project" value="UniProtKB-SubCell"/>
</dbReference>
<dbReference type="AlphaFoldDB" id="A0A501WKJ7"/>
<comment type="pathway">
    <text evidence="4 16">Cofactor biosynthesis; coenzyme A biosynthesis; CoA from (R)-pantothenate: step 1/5.</text>
</comment>
<dbReference type="Proteomes" id="UP000315901">
    <property type="component" value="Unassembled WGS sequence"/>
</dbReference>
<comment type="cofactor">
    <cofactor evidence="2">
        <name>K(+)</name>
        <dbReference type="ChEBI" id="CHEBI:29103"/>
    </cofactor>
</comment>
<dbReference type="GO" id="GO:0004594">
    <property type="term" value="F:pantothenate kinase activity"/>
    <property type="evidence" value="ECO:0007669"/>
    <property type="project" value="UniProtKB-UniRule"/>
</dbReference>
<dbReference type="Gene3D" id="3.30.420.40">
    <property type="match status" value="2"/>
</dbReference>
<feature type="binding site" evidence="16">
    <location>
        <position position="126"/>
    </location>
    <ligand>
        <name>ATP</name>
        <dbReference type="ChEBI" id="CHEBI:30616"/>
    </ligand>
</feature>
<name>A0A501WKJ7_9GAMM</name>
<feature type="binding site" evidence="16">
    <location>
        <position position="123"/>
    </location>
    <ligand>
        <name>K(+)</name>
        <dbReference type="ChEBI" id="CHEBI:29103"/>
    </ligand>
</feature>
<dbReference type="OrthoDB" id="9781305at2"/>
<keyword evidence="12 16" id="KW-0630">Potassium</keyword>
<evidence type="ECO:0000256" key="11">
    <source>
        <dbReference type="ARBA" id="ARBA00022840"/>
    </source>
</evidence>
<sequence>MVEKSVCVNNNVLVVDAGNTSIKWSLFNGDGEVLEHIQSATPPAFEGVSSIFFASVKGDQIDSHLCAEIQHHFPEAHLVKLAATQVPGVMKNGYLHPERLGVDRWLGIVACHFLYPGNTMLIDAGTALKIDFVTENGVYLGGYISPGLAMMRQSLVAGTGRIRFEDHEMGLCKGIPNTTALAVQYGVSEMLLGMVERQCRQHPECRIVMTGGDAPWLKDLLGLDAIYDESLVAKGGWYLGRYMTRGCP</sequence>
<dbReference type="Pfam" id="PF03309">
    <property type="entry name" value="Pan_kinase"/>
    <property type="match status" value="1"/>
</dbReference>
<dbReference type="CDD" id="cd24015">
    <property type="entry name" value="ASKHA_NBD_PanK-III"/>
    <property type="match status" value="1"/>
</dbReference>
<dbReference type="InterPro" id="IPR004619">
    <property type="entry name" value="Type_III_PanK"/>
</dbReference>
<evidence type="ECO:0000256" key="4">
    <source>
        <dbReference type="ARBA" id="ARBA00005225"/>
    </source>
</evidence>
<keyword evidence="8 16" id="KW-0808">Transferase</keyword>
<dbReference type="InterPro" id="IPR043129">
    <property type="entry name" value="ATPase_NBD"/>
</dbReference>
<evidence type="ECO:0000256" key="3">
    <source>
        <dbReference type="ARBA" id="ARBA00004496"/>
    </source>
</evidence>
<dbReference type="EMBL" id="VFRR01000021">
    <property type="protein sequence ID" value="TPE50029.1"/>
    <property type="molecule type" value="Genomic_DNA"/>
</dbReference>
<proteinExistence type="inferred from homology"/>
<dbReference type="UniPathway" id="UPA00241">
    <property type="reaction ID" value="UER00352"/>
</dbReference>
<feature type="binding site" evidence="16">
    <location>
        <begin position="16"/>
        <end position="23"/>
    </location>
    <ligand>
        <name>ATP</name>
        <dbReference type="ChEBI" id="CHEBI:30616"/>
    </ligand>
</feature>
<comment type="caution">
    <text evidence="17">The sequence shown here is derived from an EMBL/GenBank/DDBJ whole genome shotgun (WGS) entry which is preliminary data.</text>
</comment>
<reference evidence="17 18" key="1">
    <citation type="submission" date="2019-06" db="EMBL/GenBank/DDBJ databases">
        <title>A novel bacterium of genus Marinomonas, isolated from coastal sand.</title>
        <authorList>
            <person name="Huang H."/>
            <person name="Mo K."/>
            <person name="Hu Y."/>
        </authorList>
    </citation>
    <scope>NUCLEOTIDE SEQUENCE [LARGE SCALE GENOMIC DNA]</scope>
    <source>
        <strain evidence="17 18">HB171799</strain>
    </source>
</reference>
<feature type="binding site" evidence="16">
    <location>
        <begin position="101"/>
        <end position="104"/>
    </location>
    <ligand>
        <name>substrate</name>
    </ligand>
</feature>
<protein>
    <recommendedName>
        <fullName evidence="15 16">Type III pantothenate kinase</fullName>
        <ecNumber evidence="6 16">2.7.1.33</ecNumber>
    </recommendedName>
    <alternativeName>
        <fullName evidence="16">PanK-III</fullName>
    </alternativeName>
    <alternativeName>
        <fullName evidence="16">Pantothenic acid kinase</fullName>
    </alternativeName>
</protein>
<feature type="binding site" evidence="16">
    <location>
        <position position="179"/>
    </location>
    <ligand>
        <name>substrate</name>
    </ligand>
</feature>
<evidence type="ECO:0000256" key="14">
    <source>
        <dbReference type="ARBA" id="ARBA00038036"/>
    </source>
</evidence>
<evidence type="ECO:0000256" key="5">
    <source>
        <dbReference type="ARBA" id="ARBA00011738"/>
    </source>
</evidence>
<evidence type="ECO:0000256" key="9">
    <source>
        <dbReference type="ARBA" id="ARBA00022741"/>
    </source>
</evidence>
<evidence type="ECO:0000256" key="15">
    <source>
        <dbReference type="ARBA" id="ARBA00040883"/>
    </source>
</evidence>
<evidence type="ECO:0000256" key="16">
    <source>
        <dbReference type="HAMAP-Rule" id="MF_01274"/>
    </source>
</evidence>
<comment type="catalytic activity">
    <reaction evidence="1 16">
        <text>(R)-pantothenate + ATP = (R)-4'-phosphopantothenate + ADP + H(+)</text>
        <dbReference type="Rhea" id="RHEA:16373"/>
        <dbReference type="ChEBI" id="CHEBI:10986"/>
        <dbReference type="ChEBI" id="CHEBI:15378"/>
        <dbReference type="ChEBI" id="CHEBI:29032"/>
        <dbReference type="ChEBI" id="CHEBI:30616"/>
        <dbReference type="ChEBI" id="CHEBI:456216"/>
        <dbReference type="EC" id="2.7.1.33"/>
    </reaction>
</comment>
<comment type="subunit">
    <text evidence="5 16">Homodimer.</text>
</comment>
<dbReference type="HAMAP" id="MF_01274">
    <property type="entry name" value="Pantothen_kinase_3"/>
    <property type="match status" value="1"/>
</dbReference>
<dbReference type="EC" id="2.7.1.33" evidence="6 16"/>
<dbReference type="PANTHER" id="PTHR34265">
    <property type="entry name" value="TYPE III PANTOTHENATE KINASE"/>
    <property type="match status" value="1"/>
</dbReference>
<comment type="cofactor">
    <cofactor evidence="16">
        <name>NH4(+)</name>
        <dbReference type="ChEBI" id="CHEBI:28938"/>
    </cofactor>
    <cofactor evidence="16">
        <name>K(+)</name>
        <dbReference type="ChEBI" id="CHEBI:29103"/>
    </cofactor>
    <text evidence="16">A monovalent cation. Ammonium or potassium.</text>
</comment>
<comment type="subcellular location">
    <subcellularLocation>
        <location evidence="3 16">Cytoplasm</location>
    </subcellularLocation>
</comment>
<evidence type="ECO:0000256" key="8">
    <source>
        <dbReference type="ARBA" id="ARBA00022679"/>
    </source>
</evidence>
<evidence type="ECO:0000313" key="18">
    <source>
        <dbReference type="Proteomes" id="UP000315901"/>
    </source>
</evidence>
<keyword evidence="9 16" id="KW-0547">Nucleotide-binding</keyword>
<keyword evidence="16" id="KW-0479">Metal-binding</keyword>
<evidence type="ECO:0000256" key="1">
    <source>
        <dbReference type="ARBA" id="ARBA00001206"/>
    </source>
</evidence>
<comment type="similarity">
    <text evidence="14 16">Belongs to the type III pantothenate kinase family.</text>
</comment>
<evidence type="ECO:0000256" key="10">
    <source>
        <dbReference type="ARBA" id="ARBA00022777"/>
    </source>
</evidence>
<dbReference type="NCBIfam" id="TIGR00671">
    <property type="entry name" value="baf"/>
    <property type="match status" value="1"/>
</dbReference>
<evidence type="ECO:0000256" key="7">
    <source>
        <dbReference type="ARBA" id="ARBA00022490"/>
    </source>
</evidence>
<keyword evidence="13 16" id="KW-0173">Coenzyme A biosynthesis</keyword>
<keyword evidence="11 16" id="KW-0067">ATP-binding</keyword>